<dbReference type="InterPro" id="IPR051758">
    <property type="entry name" value="ERF/AP2-like"/>
</dbReference>
<keyword evidence="13" id="KW-1185">Reference proteome</keyword>
<accession>A0AAV0CWW4</accession>
<dbReference type="GO" id="GO:0005634">
    <property type="term" value="C:nucleus"/>
    <property type="evidence" value="ECO:0007669"/>
    <property type="project" value="UniProtKB-SubCell"/>
</dbReference>
<dbReference type="InterPro" id="IPR036955">
    <property type="entry name" value="AP2/ERF_dom_sf"/>
</dbReference>
<dbReference type="InterPro" id="IPR016177">
    <property type="entry name" value="DNA-bd_dom_sf"/>
</dbReference>
<dbReference type="PROSITE" id="PS51032">
    <property type="entry name" value="AP2_ERF"/>
    <property type="match status" value="1"/>
</dbReference>
<evidence type="ECO:0000256" key="2">
    <source>
        <dbReference type="ARBA" id="ARBA00022745"/>
    </source>
</evidence>
<keyword evidence="5" id="KW-0238">DNA-binding</keyword>
<protein>
    <recommendedName>
        <fullName evidence="11">AP2/ERF domain-containing protein</fullName>
    </recommendedName>
</protein>
<comment type="similarity">
    <text evidence="9">Belongs to the AP2/ERF transcription factor family. ERF subfamily.</text>
</comment>
<dbReference type="Pfam" id="PF00847">
    <property type="entry name" value="AP2"/>
    <property type="match status" value="1"/>
</dbReference>
<dbReference type="PANTHER" id="PTHR31657:SF40">
    <property type="entry name" value="ETHYLENE-RESPONSIVE TRANSCRIPTION FACTOR ERF062"/>
    <property type="match status" value="1"/>
</dbReference>
<evidence type="ECO:0000256" key="6">
    <source>
        <dbReference type="ARBA" id="ARBA00023159"/>
    </source>
</evidence>
<proteinExistence type="inferred from homology"/>
<dbReference type="GO" id="GO:0006952">
    <property type="term" value="P:defense response"/>
    <property type="evidence" value="ECO:0007669"/>
    <property type="project" value="UniProtKB-KW"/>
</dbReference>
<evidence type="ECO:0000256" key="9">
    <source>
        <dbReference type="ARBA" id="ARBA00024343"/>
    </source>
</evidence>
<reference evidence="12" key="1">
    <citation type="submission" date="2022-07" db="EMBL/GenBank/DDBJ databases">
        <authorList>
            <person name="Macas J."/>
            <person name="Novak P."/>
            <person name="Neumann P."/>
        </authorList>
    </citation>
    <scope>NUCLEOTIDE SEQUENCE</scope>
</reference>
<keyword evidence="3" id="KW-0611">Plant defense</keyword>
<comment type="subcellular location">
    <subcellularLocation>
        <location evidence="1">Nucleus</location>
    </subcellularLocation>
</comment>
<sequence>MTTLSSSSTCFSTAADRVVVNEYNHTAPSLHTGGVIFSDQLAGISPAHHDHGNEGSNGGTHLSSPILGLFLQQPSVVEIPKTPSVFNFPLFGQNGHFTNSWLKMDQALTAKTNDPSKSFTDFWHANTRTQPLKHAGKRAMSDKSLYPTARPPGKLFRGVRQRHWGKWVAEIRLPRNRTRVWLGTFDTAEDAAFAYDTAAYMLRGDYANLNFPEMKHRLKDSCSNNGGGTTAALIEAKLRAISQGVVAGTLRRKGSNTTNNKEMMKRSDERLTPPPPRAAETTVVVKKRRTEGAAAAVPPENEEGVQLNRMPSLDMDSIWAELLLVSDT</sequence>
<dbReference type="FunFam" id="3.30.730.10:FF:000001">
    <property type="entry name" value="Ethylene-responsive transcription factor 2"/>
    <property type="match status" value="1"/>
</dbReference>
<feature type="compositionally biased region" description="Basic and acidic residues" evidence="10">
    <location>
        <begin position="262"/>
        <end position="271"/>
    </location>
</feature>
<evidence type="ECO:0000313" key="13">
    <source>
        <dbReference type="Proteomes" id="UP001152523"/>
    </source>
</evidence>
<evidence type="ECO:0000256" key="7">
    <source>
        <dbReference type="ARBA" id="ARBA00023163"/>
    </source>
</evidence>
<dbReference type="GO" id="GO:0003700">
    <property type="term" value="F:DNA-binding transcription factor activity"/>
    <property type="evidence" value="ECO:0007669"/>
    <property type="project" value="InterPro"/>
</dbReference>
<evidence type="ECO:0000256" key="10">
    <source>
        <dbReference type="SAM" id="MobiDB-lite"/>
    </source>
</evidence>
<evidence type="ECO:0000259" key="11">
    <source>
        <dbReference type="PROSITE" id="PS51032"/>
    </source>
</evidence>
<dbReference type="InterPro" id="IPR001471">
    <property type="entry name" value="AP2/ERF_dom"/>
</dbReference>
<evidence type="ECO:0000256" key="8">
    <source>
        <dbReference type="ARBA" id="ARBA00023242"/>
    </source>
</evidence>
<keyword evidence="7" id="KW-0804">Transcription</keyword>
<feature type="domain" description="AP2/ERF" evidence="11">
    <location>
        <begin position="155"/>
        <end position="212"/>
    </location>
</feature>
<organism evidence="12 13">
    <name type="scientific">Cuscuta epithymum</name>
    <dbReference type="NCBI Taxonomy" id="186058"/>
    <lineage>
        <taxon>Eukaryota</taxon>
        <taxon>Viridiplantae</taxon>
        <taxon>Streptophyta</taxon>
        <taxon>Embryophyta</taxon>
        <taxon>Tracheophyta</taxon>
        <taxon>Spermatophyta</taxon>
        <taxon>Magnoliopsida</taxon>
        <taxon>eudicotyledons</taxon>
        <taxon>Gunneridae</taxon>
        <taxon>Pentapetalae</taxon>
        <taxon>asterids</taxon>
        <taxon>lamiids</taxon>
        <taxon>Solanales</taxon>
        <taxon>Convolvulaceae</taxon>
        <taxon>Cuscuteae</taxon>
        <taxon>Cuscuta</taxon>
        <taxon>Cuscuta subgen. Cuscuta</taxon>
    </lineage>
</organism>
<dbReference type="EMBL" id="CAMAPF010000049">
    <property type="protein sequence ID" value="CAH9084976.1"/>
    <property type="molecule type" value="Genomic_DNA"/>
</dbReference>
<evidence type="ECO:0000256" key="4">
    <source>
        <dbReference type="ARBA" id="ARBA00023015"/>
    </source>
</evidence>
<evidence type="ECO:0000313" key="12">
    <source>
        <dbReference type="EMBL" id="CAH9084976.1"/>
    </source>
</evidence>
<dbReference type="PANTHER" id="PTHR31657">
    <property type="entry name" value="ETHYLENE-RESPONSIVE TRANSCRIPTION FACTOR ERF061"/>
    <property type="match status" value="1"/>
</dbReference>
<keyword evidence="8" id="KW-0539">Nucleus</keyword>
<gene>
    <name evidence="12" type="ORF">CEPIT_LOCUS9120</name>
</gene>
<dbReference type="CDD" id="cd00018">
    <property type="entry name" value="AP2"/>
    <property type="match status" value="1"/>
</dbReference>
<keyword evidence="2" id="KW-0936">Ethylene signaling pathway</keyword>
<dbReference type="GO" id="GO:0000976">
    <property type="term" value="F:transcription cis-regulatory region binding"/>
    <property type="evidence" value="ECO:0007669"/>
    <property type="project" value="UniProtKB-ARBA"/>
</dbReference>
<name>A0AAV0CWW4_9ASTE</name>
<dbReference type="SUPFAM" id="SSF54171">
    <property type="entry name" value="DNA-binding domain"/>
    <property type="match status" value="1"/>
</dbReference>
<dbReference type="AlphaFoldDB" id="A0AAV0CWW4"/>
<feature type="region of interest" description="Disordered" evidence="10">
    <location>
        <begin position="252"/>
        <end position="279"/>
    </location>
</feature>
<dbReference type="Proteomes" id="UP001152523">
    <property type="component" value="Unassembled WGS sequence"/>
</dbReference>
<comment type="caution">
    <text evidence="12">The sequence shown here is derived from an EMBL/GenBank/DDBJ whole genome shotgun (WGS) entry which is preliminary data.</text>
</comment>
<evidence type="ECO:0000256" key="3">
    <source>
        <dbReference type="ARBA" id="ARBA00022821"/>
    </source>
</evidence>
<evidence type="ECO:0000256" key="1">
    <source>
        <dbReference type="ARBA" id="ARBA00004123"/>
    </source>
</evidence>
<dbReference type="GO" id="GO:0009873">
    <property type="term" value="P:ethylene-activated signaling pathway"/>
    <property type="evidence" value="ECO:0007669"/>
    <property type="project" value="UniProtKB-KW"/>
</dbReference>
<dbReference type="PRINTS" id="PR00367">
    <property type="entry name" value="ETHRSPELEMNT"/>
</dbReference>
<dbReference type="SMART" id="SM00380">
    <property type="entry name" value="AP2"/>
    <property type="match status" value="1"/>
</dbReference>
<dbReference type="Gene3D" id="3.30.730.10">
    <property type="entry name" value="AP2/ERF domain"/>
    <property type="match status" value="1"/>
</dbReference>
<evidence type="ECO:0000256" key="5">
    <source>
        <dbReference type="ARBA" id="ARBA00023125"/>
    </source>
</evidence>
<keyword evidence="4" id="KW-0805">Transcription regulation</keyword>
<keyword evidence="6" id="KW-0010">Activator</keyword>